<proteinExistence type="predicted"/>
<dbReference type="KEGG" id="sseo:D0Z67_29290"/>
<keyword evidence="2" id="KW-0614">Plasmid</keyword>
<feature type="region of interest" description="Disordered" evidence="1">
    <location>
        <begin position="46"/>
        <end position="68"/>
    </location>
</feature>
<dbReference type="RefSeq" id="WP_031182960.1">
    <property type="nucleotide sequence ID" value="NZ_CP032230.1"/>
</dbReference>
<gene>
    <name evidence="2" type="ORF">D0Z67_29290</name>
</gene>
<keyword evidence="3" id="KW-1185">Reference proteome</keyword>
<protein>
    <submittedName>
        <fullName evidence="2">Uncharacterized protein</fullName>
    </submittedName>
</protein>
<evidence type="ECO:0000313" key="3">
    <source>
        <dbReference type="Proteomes" id="UP000292547"/>
    </source>
</evidence>
<evidence type="ECO:0000256" key="1">
    <source>
        <dbReference type="SAM" id="MobiDB-lite"/>
    </source>
</evidence>
<dbReference type="OrthoDB" id="9991322at2"/>
<dbReference type="GeneID" id="300102992"/>
<dbReference type="EMBL" id="CP032230">
    <property type="protein sequence ID" value="QBJ94466.1"/>
    <property type="molecule type" value="Genomic_DNA"/>
</dbReference>
<name>A0A4V1A0G1_STRSO</name>
<dbReference type="AlphaFoldDB" id="A0A4V1A0G1"/>
<geneLocation type="plasmid" evidence="2">
    <name>unnamed</name>
</geneLocation>
<sequence>MSKDMTIAEIVAMAKAEAAKHPNRDTDSPRNINIGVLHGGQHVSNVTITGDYIPNNKTGKSSKKGKKA</sequence>
<reference evidence="2 3" key="1">
    <citation type="submission" date="2018-08" db="EMBL/GenBank/DDBJ databases">
        <title>The complete genome sequence of Streptomyces seoulensis, a pioneer strain for nickel superoxide dismutase discovery.</title>
        <authorList>
            <person name="Shin J."/>
            <person name="Lee J.-S."/>
            <person name="Lee E.-J."/>
            <person name="Youn H.-D."/>
        </authorList>
    </citation>
    <scope>NUCLEOTIDE SEQUENCE [LARGE SCALE GENOMIC DNA]</scope>
    <source>
        <strain evidence="2 3">KCTC 9819</strain>
        <plasmid evidence="2 3">unnamed</plasmid>
    </source>
</reference>
<organism evidence="2 3">
    <name type="scientific">Streptomyces seoulensis</name>
    <dbReference type="NCBI Taxonomy" id="73044"/>
    <lineage>
        <taxon>Bacteria</taxon>
        <taxon>Bacillati</taxon>
        <taxon>Actinomycetota</taxon>
        <taxon>Actinomycetes</taxon>
        <taxon>Kitasatosporales</taxon>
        <taxon>Streptomycetaceae</taxon>
        <taxon>Streptomyces</taxon>
    </lineage>
</organism>
<dbReference type="STRING" id="73044.GCA_000725795_04849"/>
<dbReference type="Proteomes" id="UP000292547">
    <property type="component" value="Plasmid unnamed"/>
</dbReference>
<evidence type="ECO:0000313" key="2">
    <source>
        <dbReference type="EMBL" id="QBJ94466.1"/>
    </source>
</evidence>
<accession>A0A4V1A0G1</accession>